<dbReference type="Proteomes" id="UP000193920">
    <property type="component" value="Unassembled WGS sequence"/>
</dbReference>
<comment type="caution">
    <text evidence="1">The sequence shown here is derived from an EMBL/GenBank/DDBJ whole genome shotgun (WGS) entry which is preliminary data.</text>
</comment>
<protein>
    <submittedName>
        <fullName evidence="1">Uncharacterized protein</fullName>
    </submittedName>
</protein>
<proteinExistence type="predicted"/>
<name>A0A1Y2E5T0_9FUNG</name>
<gene>
    <name evidence="1" type="ORF">LY90DRAFT_219277</name>
</gene>
<accession>A0A1Y2E5T0</accession>
<reference evidence="1 2" key="1">
    <citation type="submission" date="2016-08" db="EMBL/GenBank/DDBJ databases">
        <title>A Parts List for Fungal Cellulosomes Revealed by Comparative Genomics.</title>
        <authorList>
            <consortium name="DOE Joint Genome Institute"/>
            <person name="Haitjema C.H."/>
            <person name="Gilmore S.P."/>
            <person name="Henske J.K."/>
            <person name="Solomon K.V."/>
            <person name="De Groot R."/>
            <person name="Kuo A."/>
            <person name="Mondo S.J."/>
            <person name="Salamov A.A."/>
            <person name="Labutti K."/>
            <person name="Zhao Z."/>
            <person name="Chiniquy J."/>
            <person name="Barry K."/>
            <person name="Brewer H.M."/>
            <person name="Purvine S.O."/>
            <person name="Wright A.T."/>
            <person name="Boxma B."/>
            <person name="Van Alen T."/>
            <person name="Hackstein J.H."/>
            <person name="Baker S.E."/>
            <person name="Grigoriev I.V."/>
            <person name="O'Malley M.A."/>
        </authorList>
    </citation>
    <scope>NUCLEOTIDE SEQUENCE [LARGE SCALE GENOMIC DNA]</scope>
    <source>
        <strain evidence="1 2">G1</strain>
    </source>
</reference>
<dbReference type="EMBL" id="MCOG01000049">
    <property type="protein sequence ID" value="ORY66882.1"/>
    <property type="molecule type" value="Genomic_DNA"/>
</dbReference>
<sequence length="59" mass="7209">MKYFYFISKYGPISNSNVDTTVITDRNTYIEVTFSLIIMFKLDKSYLFYFYSFCVIFFY</sequence>
<dbReference type="AlphaFoldDB" id="A0A1Y2E5T0"/>
<evidence type="ECO:0000313" key="2">
    <source>
        <dbReference type="Proteomes" id="UP000193920"/>
    </source>
</evidence>
<evidence type="ECO:0000313" key="1">
    <source>
        <dbReference type="EMBL" id="ORY66882.1"/>
    </source>
</evidence>
<keyword evidence="2" id="KW-1185">Reference proteome</keyword>
<organism evidence="1 2">
    <name type="scientific">Neocallimastix californiae</name>
    <dbReference type="NCBI Taxonomy" id="1754190"/>
    <lineage>
        <taxon>Eukaryota</taxon>
        <taxon>Fungi</taxon>
        <taxon>Fungi incertae sedis</taxon>
        <taxon>Chytridiomycota</taxon>
        <taxon>Chytridiomycota incertae sedis</taxon>
        <taxon>Neocallimastigomycetes</taxon>
        <taxon>Neocallimastigales</taxon>
        <taxon>Neocallimastigaceae</taxon>
        <taxon>Neocallimastix</taxon>
    </lineage>
</organism>